<dbReference type="AlphaFoldDB" id="A0AA88H4R3"/>
<evidence type="ECO:0000313" key="8">
    <source>
        <dbReference type="Proteomes" id="UP001187531"/>
    </source>
</evidence>
<evidence type="ECO:0000256" key="3">
    <source>
        <dbReference type="ARBA" id="ARBA00022692"/>
    </source>
</evidence>
<evidence type="ECO:0000313" key="7">
    <source>
        <dbReference type="EMBL" id="KAK2704858.1"/>
    </source>
</evidence>
<dbReference type="InterPro" id="IPR002995">
    <property type="entry name" value="Surf4"/>
</dbReference>
<comment type="similarity">
    <text evidence="2">Belongs to the SURF4 family.</text>
</comment>
<dbReference type="Proteomes" id="UP001187531">
    <property type="component" value="Unassembled WGS sequence"/>
</dbReference>
<comment type="subcellular location">
    <subcellularLocation>
        <location evidence="1">Membrane</location>
        <topology evidence="1">Multi-pass membrane protein</topology>
    </subcellularLocation>
</comment>
<feature type="transmembrane region" description="Helical" evidence="6">
    <location>
        <begin position="137"/>
        <end position="155"/>
    </location>
</feature>
<evidence type="ECO:0000256" key="4">
    <source>
        <dbReference type="ARBA" id="ARBA00022989"/>
    </source>
</evidence>
<evidence type="ECO:0000256" key="6">
    <source>
        <dbReference type="SAM" id="Phobius"/>
    </source>
</evidence>
<keyword evidence="5 6" id="KW-0472">Membrane</keyword>
<dbReference type="EMBL" id="JAVRJZ010000021">
    <property type="protein sequence ID" value="KAK2704858.1"/>
    <property type="molecule type" value="Genomic_DNA"/>
</dbReference>
<feature type="transmembrane region" description="Helical" evidence="6">
    <location>
        <begin position="259"/>
        <end position="277"/>
    </location>
</feature>
<keyword evidence="8" id="KW-1185">Reference proteome</keyword>
<gene>
    <name evidence="7" type="ORF">QYM36_017040</name>
</gene>
<feature type="transmembrane region" description="Helical" evidence="6">
    <location>
        <begin position="86"/>
        <end position="106"/>
    </location>
</feature>
<evidence type="ECO:0000256" key="1">
    <source>
        <dbReference type="ARBA" id="ARBA00004141"/>
    </source>
</evidence>
<keyword evidence="4 6" id="KW-1133">Transmembrane helix</keyword>
<feature type="transmembrane region" description="Helical" evidence="6">
    <location>
        <begin position="113"/>
        <end position="131"/>
    </location>
</feature>
<organism evidence="7 8">
    <name type="scientific">Artemia franciscana</name>
    <name type="common">Brine shrimp</name>
    <name type="synonym">Artemia sanfranciscana</name>
    <dbReference type="NCBI Taxonomy" id="6661"/>
    <lineage>
        <taxon>Eukaryota</taxon>
        <taxon>Metazoa</taxon>
        <taxon>Ecdysozoa</taxon>
        <taxon>Arthropoda</taxon>
        <taxon>Crustacea</taxon>
        <taxon>Branchiopoda</taxon>
        <taxon>Anostraca</taxon>
        <taxon>Artemiidae</taxon>
        <taxon>Artemia</taxon>
    </lineage>
</organism>
<dbReference type="GO" id="GO:0016020">
    <property type="term" value="C:membrane"/>
    <property type="evidence" value="ECO:0007669"/>
    <property type="project" value="UniProtKB-SubCell"/>
</dbReference>
<evidence type="ECO:0000256" key="2">
    <source>
        <dbReference type="ARBA" id="ARBA00006945"/>
    </source>
</evidence>
<evidence type="ECO:0000256" key="5">
    <source>
        <dbReference type="ARBA" id="ARBA00023136"/>
    </source>
</evidence>
<keyword evidence="3 6" id="KW-0812">Transmembrane</keyword>
<comment type="caution">
    <text evidence="7">The sequence shown here is derived from an EMBL/GenBank/DDBJ whole genome shotgun (WGS) entry which is preliminary data.</text>
</comment>
<proteinExistence type="inferred from homology"/>
<protein>
    <recommendedName>
        <fullName evidence="9">Surfeit locus protein 4 homolog</fullName>
    </recommendedName>
</protein>
<feature type="transmembrane region" description="Helical" evidence="6">
    <location>
        <begin position="175"/>
        <end position="195"/>
    </location>
</feature>
<dbReference type="Pfam" id="PF02077">
    <property type="entry name" value="SURF4"/>
    <property type="match status" value="1"/>
</dbReference>
<name>A0AA88H4R3_ARTSF</name>
<accession>A0AA88H4R3</accession>
<feature type="transmembrane region" description="Helical" evidence="6">
    <location>
        <begin position="207"/>
        <end position="238"/>
    </location>
</feature>
<sequence>MRSANLKLDVVCVKDSQGKMSKIQQLIDRGEEITGKILYRLKPLLPTMFRLLLLSTFLEDSIHIALEPGAQTDYIDIVWDFGEVVAHLIVFWCFCGQVFGSLMILFRFRVAAACGWLFTVVIIHSLAFGTLWGRQFISANIALLGGLFLLLAEAYTETRSDIPGLPHSGQNTHKWYLQLAGRILLLFMFLSVTNFDFSLLEILKNCIAWTLIVLIAIGYKTRLSAITLVLWLLAWNFYQHPYWNIPPYDNQLRDAIKYDFFKTLSVIGGFLMVVLHGPGGVSLDEKDKLL</sequence>
<reference evidence="7" key="1">
    <citation type="submission" date="2023-07" db="EMBL/GenBank/DDBJ databases">
        <title>Chromosome-level genome assembly of Artemia franciscana.</title>
        <authorList>
            <person name="Jo E."/>
        </authorList>
    </citation>
    <scope>NUCLEOTIDE SEQUENCE</scope>
    <source>
        <tissue evidence="7">Whole body</tissue>
    </source>
</reference>
<evidence type="ECO:0008006" key="9">
    <source>
        <dbReference type="Google" id="ProtNLM"/>
    </source>
</evidence>